<gene>
    <name evidence="2" type="ORF">SAMN02745111_00669</name>
</gene>
<dbReference type="PROSITE" id="PS50075">
    <property type="entry name" value="CARRIER"/>
    <property type="match status" value="1"/>
</dbReference>
<proteinExistence type="predicted"/>
<dbReference type="InterPro" id="IPR009081">
    <property type="entry name" value="PP-bd_ACP"/>
</dbReference>
<dbReference type="RefSeq" id="WP_078765558.1">
    <property type="nucleotide sequence ID" value="NZ_FUXZ01000004.1"/>
</dbReference>
<dbReference type="SUPFAM" id="SSF47336">
    <property type="entry name" value="ACP-like"/>
    <property type="match status" value="1"/>
</dbReference>
<dbReference type="Proteomes" id="UP000190814">
    <property type="component" value="Unassembled WGS sequence"/>
</dbReference>
<name>A0A1T4VCL9_9FIRM</name>
<evidence type="ECO:0000313" key="3">
    <source>
        <dbReference type="Proteomes" id="UP000190814"/>
    </source>
</evidence>
<accession>A0A1T4VCL9</accession>
<reference evidence="2 3" key="1">
    <citation type="submission" date="2017-02" db="EMBL/GenBank/DDBJ databases">
        <authorList>
            <person name="Peterson S.W."/>
        </authorList>
    </citation>
    <scope>NUCLEOTIDE SEQUENCE [LARGE SCALE GENOMIC DNA]</scope>
    <source>
        <strain evidence="2 3">ATCC 35992</strain>
    </source>
</reference>
<dbReference type="OrthoDB" id="9812291at2"/>
<feature type="domain" description="Carrier" evidence="1">
    <location>
        <begin position="1"/>
        <end position="73"/>
    </location>
</feature>
<dbReference type="STRING" id="39495.SAMN02745111_00669"/>
<dbReference type="AlphaFoldDB" id="A0A1T4VCL9"/>
<protein>
    <submittedName>
        <fullName evidence="2">Phosphopantetheine attachment site</fullName>
    </submittedName>
</protein>
<organism evidence="2 3">
    <name type="scientific">Eubacterium uniforme</name>
    <dbReference type="NCBI Taxonomy" id="39495"/>
    <lineage>
        <taxon>Bacteria</taxon>
        <taxon>Bacillati</taxon>
        <taxon>Bacillota</taxon>
        <taxon>Clostridia</taxon>
        <taxon>Eubacteriales</taxon>
        <taxon>Eubacteriaceae</taxon>
        <taxon>Eubacterium</taxon>
    </lineage>
</organism>
<dbReference type="Gene3D" id="1.10.1200.10">
    <property type="entry name" value="ACP-like"/>
    <property type="match status" value="1"/>
</dbReference>
<dbReference type="InterPro" id="IPR036736">
    <property type="entry name" value="ACP-like_sf"/>
</dbReference>
<sequence>MEELIKLLSETIEGVDFENEDRLMTDKVISSIDLTEIIAEIEDHYDIEIDMEYMIPENFESAQAMLNMIEELQD</sequence>
<dbReference type="EMBL" id="FUXZ01000004">
    <property type="protein sequence ID" value="SKA62663.1"/>
    <property type="molecule type" value="Genomic_DNA"/>
</dbReference>
<evidence type="ECO:0000259" key="1">
    <source>
        <dbReference type="PROSITE" id="PS50075"/>
    </source>
</evidence>
<evidence type="ECO:0000313" key="2">
    <source>
        <dbReference type="EMBL" id="SKA62663.1"/>
    </source>
</evidence>
<keyword evidence="3" id="KW-1185">Reference proteome</keyword>